<proteinExistence type="predicted"/>
<gene>
    <name evidence="1" type="ORF">L3X38_033916</name>
</gene>
<evidence type="ECO:0000313" key="1">
    <source>
        <dbReference type="EMBL" id="KAI5324843.1"/>
    </source>
</evidence>
<dbReference type="AlphaFoldDB" id="A0AAD4VH53"/>
<reference evidence="1 2" key="1">
    <citation type="journal article" date="2022" name="G3 (Bethesda)">
        <title>Whole-genome sequence and methylome profiling of the almond [Prunus dulcis (Mill.) D.A. Webb] cultivar 'Nonpareil'.</title>
        <authorList>
            <person name="D'Amico-Willman K.M."/>
            <person name="Ouma W.Z."/>
            <person name="Meulia T."/>
            <person name="Sideli G.M."/>
            <person name="Gradziel T.M."/>
            <person name="Fresnedo-Ramirez J."/>
        </authorList>
    </citation>
    <scope>NUCLEOTIDE SEQUENCE [LARGE SCALE GENOMIC DNA]</scope>
    <source>
        <strain evidence="1">Clone GOH B32 T37-40</strain>
    </source>
</reference>
<keyword evidence="2" id="KW-1185">Reference proteome</keyword>
<accession>A0AAD4VH53</accession>
<protein>
    <submittedName>
        <fullName evidence="1">Uncharacterized protein</fullName>
    </submittedName>
</protein>
<dbReference type="EMBL" id="JAJFAZ020000006">
    <property type="protein sequence ID" value="KAI5324843.1"/>
    <property type="molecule type" value="Genomic_DNA"/>
</dbReference>
<dbReference type="Proteomes" id="UP001054821">
    <property type="component" value="Chromosome 6"/>
</dbReference>
<sequence length="72" mass="8250">MVAELSFPFYGYIGEMEYWSYCLIFSSCIGKRSSRDIKSILDQDVLALTVVSFVVAAISDLQFYLRQLEGKH</sequence>
<organism evidence="1 2">
    <name type="scientific">Prunus dulcis</name>
    <name type="common">Almond</name>
    <name type="synonym">Amygdalus dulcis</name>
    <dbReference type="NCBI Taxonomy" id="3755"/>
    <lineage>
        <taxon>Eukaryota</taxon>
        <taxon>Viridiplantae</taxon>
        <taxon>Streptophyta</taxon>
        <taxon>Embryophyta</taxon>
        <taxon>Tracheophyta</taxon>
        <taxon>Spermatophyta</taxon>
        <taxon>Magnoliopsida</taxon>
        <taxon>eudicotyledons</taxon>
        <taxon>Gunneridae</taxon>
        <taxon>Pentapetalae</taxon>
        <taxon>rosids</taxon>
        <taxon>fabids</taxon>
        <taxon>Rosales</taxon>
        <taxon>Rosaceae</taxon>
        <taxon>Amygdaloideae</taxon>
        <taxon>Amygdaleae</taxon>
        <taxon>Prunus</taxon>
    </lineage>
</organism>
<name>A0AAD4VH53_PRUDU</name>
<evidence type="ECO:0000313" key="2">
    <source>
        <dbReference type="Proteomes" id="UP001054821"/>
    </source>
</evidence>
<comment type="caution">
    <text evidence="1">The sequence shown here is derived from an EMBL/GenBank/DDBJ whole genome shotgun (WGS) entry which is preliminary data.</text>
</comment>